<evidence type="ECO:0000256" key="2">
    <source>
        <dbReference type="ARBA" id="ARBA00023002"/>
    </source>
</evidence>
<dbReference type="EMBL" id="LT906454">
    <property type="protein sequence ID" value="SNV40298.1"/>
    <property type="molecule type" value="Genomic_DNA"/>
</dbReference>
<dbReference type="PANTHER" id="PTHR42901:SF1">
    <property type="entry name" value="ALCOHOL DEHYDROGENASE"/>
    <property type="match status" value="1"/>
</dbReference>
<dbReference type="GO" id="GO:0016616">
    <property type="term" value="F:oxidoreductase activity, acting on the CH-OH group of donors, NAD or NADP as acceptor"/>
    <property type="evidence" value="ECO:0007669"/>
    <property type="project" value="UniProtKB-ARBA"/>
</dbReference>
<proteinExistence type="inferred from homology"/>
<keyword evidence="2 4" id="KW-0560">Oxidoreductase</keyword>
<evidence type="ECO:0000256" key="3">
    <source>
        <dbReference type="RuleBase" id="RU000363"/>
    </source>
</evidence>
<dbReference type="Pfam" id="PF00106">
    <property type="entry name" value="adh_short"/>
    <property type="match status" value="1"/>
</dbReference>
<reference evidence="4 5" key="1">
    <citation type="submission" date="2017-06" db="EMBL/GenBank/DDBJ databases">
        <authorList>
            <consortium name="Pathogen Informatics"/>
        </authorList>
    </citation>
    <scope>NUCLEOTIDE SEQUENCE [LARGE SCALE GENOMIC DNA]</scope>
    <source>
        <strain evidence="4 5">NCTC11291</strain>
    </source>
</reference>
<dbReference type="AlphaFoldDB" id="A0A239X2N3"/>
<dbReference type="RefSeq" id="WP_095122609.1">
    <property type="nucleotide sequence ID" value="NZ_LT906454.1"/>
</dbReference>
<dbReference type="SUPFAM" id="SSF51735">
    <property type="entry name" value="NAD(P)-binding Rossmann-fold domains"/>
    <property type="match status" value="1"/>
</dbReference>
<name>A0A239X2N3_STRAI</name>
<dbReference type="PRINTS" id="PR00081">
    <property type="entry name" value="GDHRDH"/>
</dbReference>
<dbReference type="CDD" id="cd05346">
    <property type="entry name" value="SDR_c5"/>
    <property type="match status" value="1"/>
</dbReference>
<gene>
    <name evidence="4" type="primary">ydfG</name>
    <name evidence="4" type="ORF">SAMEA4504048_01141</name>
</gene>
<dbReference type="PANTHER" id="PTHR42901">
    <property type="entry name" value="ALCOHOL DEHYDROGENASE"/>
    <property type="match status" value="1"/>
</dbReference>
<dbReference type="Gene3D" id="3.40.50.720">
    <property type="entry name" value="NAD(P)-binding Rossmann-like Domain"/>
    <property type="match status" value="1"/>
</dbReference>
<dbReference type="InterPro" id="IPR002347">
    <property type="entry name" value="SDR_fam"/>
</dbReference>
<accession>A0A239X2N3</accession>
<dbReference type="KEGG" id="saco:SAME_01141"/>
<comment type="similarity">
    <text evidence="1 3">Belongs to the short-chain dehydrogenases/reductases (SDR) family.</text>
</comment>
<dbReference type="EC" id="1.1.1.-" evidence="4"/>
<organism evidence="4 5">
    <name type="scientific">Streptococcus acidominimus</name>
    <dbReference type="NCBI Taxonomy" id="1326"/>
    <lineage>
        <taxon>Bacteria</taxon>
        <taxon>Bacillati</taxon>
        <taxon>Bacillota</taxon>
        <taxon>Bacilli</taxon>
        <taxon>Lactobacillales</taxon>
        <taxon>Streptococcaceae</taxon>
        <taxon>Streptococcus</taxon>
    </lineage>
</organism>
<dbReference type="Proteomes" id="UP000215144">
    <property type="component" value="Chromosome 1"/>
</dbReference>
<evidence type="ECO:0000313" key="4">
    <source>
        <dbReference type="EMBL" id="SNV40298.1"/>
    </source>
</evidence>
<dbReference type="PROSITE" id="PS00061">
    <property type="entry name" value="ADH_SHORT"/>
    <property type="match status" value="1"/>
</dbReference>
<protein>
    <submittedName>
        <fullName evidence="4">Oxidoreductase</fullName>
        <ecNumber evidence="4">1.1.1.-</ecNumber>
    </submittedName>
</protein>
<evidence type="ECO:0000313" key="5">
    <source>
        <dbReference type="Proteomes" id="UP000215144"/>
    </source>
</evidence>
<dbReference type="PRINTS" id="PR00080">
    <property type="entry name" value="SDRFAMILY"/>
</dbReference>
<sequence length="251" mass="27749">MVKTVLVTGVTSGFGAAIARDLVAKDYQVIGTGRRLERLDALKKELGDAFFPLQMDLVSKENISLALSKLPERFRTIDVLINNAGLALGLEKAHAVNFEDWETMILTNVMGLTYLTRQILPGMVERQLGYVINIGSIAGNYPYPGGNVYGATKAFVKQFSLNLRADLDGTHVRVTNIEPGLAGGTEFSNVRFKGDDDKANKVYEKANSLRPEDISRTVVWLLEQPEHMNVNRIEIMPTSQSFGALPVYKED</sequence>
<evidence type="ECO:0000256" key="1">
    <source>
        <dbReference type="ARBA" id="ARBA00006484"/>
    </source>
</evidence>
<dbReference type="InterPro" id="IPR036291">
    <property type="entry name" value="NAD(P)-bd_dom_sf"/>
</dbReference>
<dbReference type="OrthoDB" id="9775296at2"/>
<dbReference type="FunFam" id="3.40.50.720:FF:000047">
    <property type="entry name" value="NADP-dependent L-serine/L-allo-threonine dehydrogenase"/>
    <property type="match status" value="1"/>
</dbReference>
<dbReference type="InterPro" id="IPR020904">
    <property type="entry name" value="Sc_DH/Rdtase_CS"/>
</dbReference>